<accession>A0A2P9ARI5</accession>
<dbReference type="AlphaFoldDB" id="A0A2P9ARI5"/>
<keyword evidence="2" id="KW-1185">Reference proteome</keyword>
<evidence type="ECO:0000313" key="1">
    <source>
        <dbReference type="EMBL" id="SJM33780.1"/>
    </source>
</evidence>
<evidence type="ECO:0000313" key="2">
    <source>
        <dbReference type="Proteomes" id="UP000245698"/>
    </source>
</evidence>
<name>A0A2P9ARI5_9HYPH</name>
<dbReference type="Proteomes" id="UP000245698">
    <property type="component" value="Unassembled WGS sequence"/>
</dbReference>
<sequence>MFHAPIIGGGKVTHLPRSACACRRWPITANSICGSTSAMGCVVSDSILLPAKQTRRLDRSIAVEVRNPLRRLPAPQRLAALPPESRQVLADLLVELAGDARQRANRSWARNKAPMAAY</sequence>
<organism evidence="1 2">
    <name type="scientific">Mesorhizobium delmotii</name>
    <dbReference type="NCBI Taxonomy" id="1631247"/>
    <lineage>
        <taxon>Bacteria</taxon>
        <taxon>Pseudomonadati</taxon>
        <taxon>Pseudomonadota</taxon>
        <taxon>Alphaproteobacteria</taxon>
        <taxon>Hyphomicrobiales</taxon>
        <taxon>Phyllobacteriaceae</taxon>
        <taxon>Mesorhizobium</taxon>
    </lineage>
</organism>
<dbReference type="EMBL" id="FUIG01000044">
    <property type="protein sequence ID" value="SJM33780.1"/>
    <property type="molecule type" value="Genomic_DNA"/>
</dbReference>
<protein>
    <submittedName>
        <fullName evidence="1">Uncharacterized protein</fullName>
    </submittedName>
</protein>
<proteinExistence type="predicted"/>
<gene>
    <name evidence="1" type="ORF">BQ8482_360181</name>
</gene>
<reference evidence="2" key="1">
    <citation type="submission" date="2016-12" db="EMBL/GenBank/DDBJ databases">
        <authorList>
            <person name="Brunel B."/>
        </authorList>
    </citation>
    <scope>NUCLEOTIDE SEQUENCE [LARGE SCALE GENOMIC DNA]</scope>
</reference>